<proteinExistence type="predicted"/>
<keyword evidence="2" id="KW-1185">Reference proteome</keyword>
<reference evidence="1 2" key="1">
    <citation type="submission" date="2019-11" db="EMBL/GenBank/DDBJ databases">
        <authorList>
            <person name="Dong K."/>
        </authorList>
    </citation>
    <scope>NUCLEOTIDE SEQUENCE [LARGE SCALE GENOMIC DNA]</scope>
    <source>
        <strain evidence="1 2">NBRC 112902</strain>
    </source>
</reference>
<name>A0A844HSJ0_9RHOB</name>
<accession>A0A844HSJ0</accession>
<evidence type="ECO:0000313" key="2">
    <source>
        <dbReference type="Proteomes" id="UP000449846"/>
    </source>
</evidence>
<dbReference type="EMBL" id="WMIG01000013">
    <property type="protein sequence ID" value="MTH61175.1"/>
    <property type="molecule type" value="Genomic_DNA"/>
</dbReference>
<dbReference type="AlphaFoldDB" id="A0A844HSJ0"/>
<evidence type="ECO:0000313" key="1">
    <source>
        <dbReference type="EMBL" id="MTH61175.1"/>
    </source>
</evidence>
<protein>
    <submittedName>
        <fullName evidence="1">Uncharacterized protein</fullName>
    </submittedName>
</protein>
<organism evidence="1 2">
    <name type="scientific">Paracoccus litorisediminis</name>
    <dbReference type="NCBI Taxonomy" id="2006130"/>
    <lineage>
        <taxon>Bacteria</taxon>
        <taxon>Pseudomonadati</taxon>
        <taxon>Pseudomonadota</taxon>
        <taxon>Alphaproteobacteria</taxon>
        <taxon>Rhodobacterales</taxon>
        <taxon>Paracoccaceae</taxon>
        <taxon>Paracoccus</taxon>
    </lineage>
</organism>
<gene>
    <name evidence="1" type="ORF">GL300_18350</name>
</gene>
<sequence>MTALVTVAKVTLPDSIALAYANSSEVVTFATKNEKKLTPGQQARVAYAMARATYRDGEDLLAWQIALLAETGLKKIQHYARKLFGEEVEADTLMSNGEASKILTQMMDM</sequence>
<dbReference type="Proteomes" id="UP000449846">
    <property type="component" value="Unassembled WGS sequence"/>
</dbReference>
<dbReference type="RefSeq" id="WP_155041117.1">
    <property type="nucleotide sequence ID" value="NZ_WMIG01000013.1"/>
</dbReference>
<comment type="caution">
    <text evidence="1">The sequence shown here is derived from an EMBL/GenBank/DDBJ whole genome shotgun (WGS) entry which is preliminary data.</text>
</comment>